<evidence type="ECO:0000259" key="5">
    <source>
        <dbReference type="Pfam" id="PF02663"/>
    </source>
</evidence>
<keyword evidence="3" id="KW-0862">Zinc</keyword>
<proteinExistence type="predicted"/>
<sequence length="215" mass="23316">MCDTHDHDRSSLVPGMYPAFEECVRFHGHACPGLATGYRVAVAAMQALCVARPYDEELVAIAETDACGVDAIQMVTGCTAGKGNLIIRDYGKHAFTFISREQGKAVRVLVAHEDMPEREEMGLLRGKVFSDTATDAERERFYALMKAATDRILMMPADEVVTVRSVSIEPPAKARIFTSVPCALCGEPVADAKTRTLDGERVCIPCYDARGPAGS</sequence>
<evidence type="ECO:0000256" key="1">
    <source>
        <dbReference type="ARBA" id="ARBA00022723"/>
    </source>
</evidence>
<dbReference type="InterPro" id="IPR000962">
    <property type="entry name" value="Znf_DskA_TraR"/>
</dbReference>
<feature type="domain" description="Zinc finger DksA/TraR C4-type" evidence="4">
    <location>
        <begin position="176"/>
        <end position="208"/>
    </location>
</feature>
<comment type="caution">
    <text evidence="6">The sequence shown here is derived from an EMBL/GenBank/DDBJ whole genome shotgun (WGS) entry which is preliminary data.</text>
</comment>
<evidence type="ECO:0000313" key="6">
    <source>
        <dbReference type="EMBL" id="KUG18901.1"/>
    </source>
</evidence>
<gene>
    <name evidence="6" type="ORF">ASZ90_011395</name>
</gene>
<evidence type="ECO:0000259" key="4">
    <source>
        <dbReference type="Pfam" id="PF01258"/>
    </source>
</evidence>
<reference evidence="6" key="1">
    <citation type="journal article" date="2015" name="Proc. Natl. Acad. Sci. U.S.A.">
        <title>Networks of energetic and metabolic interactions define dynamics in microbial communities.</title>
        <authorList>
            <person name="Embree M."/>
            <person name="Liu J.K."/>
            <person name="Al-Bassam M.M."/>
            <person name="Zengler K."/>
        </authorList>
    </citation>
    <scope>NUCLEOTIDE SEQUENCE</scope>
</reference>
<dbReference type="PIRSF" id="PIRSF006578">
    <property type="entry name" value="FwdE"/>
    <property type="match status" value="1"/>
</dbReference>
<evidence type="ECO:0000256" key="2">
    <source>
        <dbReference type="ARBA" id="ARBA00022771"/>
    </source>
</evidence>
<keyword evidence="1" id="KW-0479">Metal-binding</keyword>
<dbReference type="Pfam" id="PF02663">
    <property type="entry name" value="FmdE"/>
    <property type="match status" value="1"/>
</dbReference>
<accession>A0A0W8FDE4</accession>
<dbReference type="InterPro" id="IPR053194">
    <property type="entry name" value="tRNA_methyltr_O"/>
</dbReference>
<organism evidence="6">
    <name type="scientific">hydrocarbon metagenome</name>
    <dbReference type="NCBI Taxonomy" id="938273"/>
    <lineage>
        <taxon>unclassified sequences</taxon>
        <taxon>metagenomes</taxon>
        <taxon>ecological metagenomes</taxon>
    </lineage>
</organism>
<dbReference type="GO" id="GO:0008270">
    <property type="term" value="F:zinc ion binding"/>
    <property type="evidence" value="ECO:0007669"/>
    <property type="project" value="UniProtKB-KW"/>
</dbReference>
<dbReference type="Pfam" id="PF01258">
    <property type="entry name" value="zf-dskA_traR"/>
    <property type="match status" value="1"/>
</dbReference>
<dbReference type="PANTHER" id="PTHR39418:SF1">
    <property type="entry name" value="DEHYDROGENASE"/>
    <property type="match status" value="1"/>
</dbReference>
<dbReference type="PANTHER" id="PTHR39418">
    <property type="entry name" value="DEHYDROGENASE-RELATED"/>
    <property type="match status" value="1"/>
</dbReference>
<evidence type="ECO:0000256" key="3">
    <source>
        <dbReference type="ARBA" id="ARBA00022833"/>
    </source>
</evidence>
<feature type="domain" description="Formylmethanofuran dehydrogenase subunit E" evidence="5">
    <location>
        <begin position="26"/>
        <end position="161"/>
    </location>
</feature>
<dbReference type="EMBL" id="LNQE01001349">
    <property type="protein sequence ID" value="KUG18901.1"/>
    <property type="molecule type" value="Genomic_DNA"/>
</dbReference>
<protein>
    <submittedName>
        <fullName evidence="6">Uncharacterized protein</fullName>
    </submittedName>
</protein>
<dbReference type="InterPro" id="IPR026328">
    <property type="entry name" value="FmdE"/>
</dbReference>
<keyword evidence="2" id="KW-0863">Zinc-finger</keyword>
<dbReference type="AlphaFoldDB" id="A0A0W8FDE4"/>
<name>A0A0W8FDE4_9ZZZZ</name>
<dbReference type="InterPro" id="IPR003814">
    <property type="entry name" value="FmdEsu_dom"/>
</dbReference>
<dbReference type="SUPFAM" id="SSF143555">
    <property type="entry name" value="FwdE-like"/>
    <property type="match status" value="1"/>
</dbReference>
<dbReference type="Gene3D" id="3.30.1330.130">
    <property type="match status" value="1"/>
</dbReference>